<dbReference type="SUPFAM" id="SSF54506">
    <property type="entry name" value="Diaminopimelate epimerase-like"/>
    <property type="match status" value="2"/>
</dbReference>
<organism evidence="3 4">
    <name type="scientific">Caldalkalibacillus horti</name>
    <dbReference type="NCBI Taxonomy" id="77523"/>
    <lineage>
        <taxon>Bacteria</taxon>
        <taxon>Bacillati</taxon>
        <taxon>Bacillota</taxon>
        <taxon>Bacilli</taxon>
        <taxon>Bacillales</taxon>
        <taxon>Bacillaceae</taxon>
        <taxon>Caldalkalibacillus</taxon>
    </lineage>
</organism>
<gene>
    <name evidence="3" type="ORF">J2S11_000259</name>
</gene>
<sequence>MSQFTVPCVIYRGGTSRGLFFHEKDLPADHELRKWIFLKGVGSEDASHINGLGGASSHTSKAVVISPSEREDIDIDYTFIQLGLGDQTVDLEGTCGNLMAAVGAYAVDEQLVPVRRNDRSKVVRVWSTNMNFELRIHVPLIEGRAKVTGSYKMPGVHDKGAKYVVEIINPGGGKTGETLPLGAQNKLSIGNRSTSSHTPTDIEYSMVDLINPFVYIRATVLELNGTELNQEVSLRVEALRSLEDIRAEVAVQCGFAQDQREAKEKSKAIPKIAYVAPPQDYLTSNGSLISKSDHDILTRMTSMGRMHRSFAVSGLLNLAAACLIPGTIPYQLCQKKIAENVPVVIRIGHPEGVIAILVDYDRKTGQVRSVGLERTARRIMGGDLFIPDRTGISPNIE</sequence>
<dbReference type="EMBL" id="JAUSTY010000001">
    <property type="protein sequence ID" value="MDQ0164360.1"/>
    <property type="molecule type" value="Genomic_DNA"/>
</dbReference>
<accession>A0ABT9VTZ6</accession>
<evidence type="ECO:0000313" key="4">
    <source>
        <dbReference type="Proteomes" id="UP001235840"/>
    </source>
</evidence>
<keyword evidence="4" id="KW-1185">Reference proteome</keyword>
<evidence type="ECO:0000313" key="3">
    <source>
        <dbReference type="EMBL" id="MDQ0164360.1"/>
    </source>
</evidence>
<proteinExistence type="inferred from homology"/>
<dbReference type="PANTHER" id="PTHR43709">
    <property type="entry name" value="ACONITATE ISOMERASE-RELATED"/>
    <property type="match status" value="1"/>
</dbReference>
<evidence type="ECO:0000256" key="1">
    <source>
        <dbReference type="ARBA" id="ARBA00007673"/>
    </source>
</evidence>
<dbReference type="RefSeq" id="WP_307389848.1">
    <property type="nucleotide sequence ID" value="NZ_BAAADK010000009.1"/>
</dbReference>
<protein>
    <submittedName>
        <fullName evidence="3">2-methylaconitate cis-trans-isomerase PrpF</fullName>
    </submittedName>
</protein>
<dbReference type="Pfam" id="PF04303">
    <property type="entry name" value="PrpF"/>
    <property type="match status" value="1"/>
</dbReference>
<name>A0ABT9VTZ6_9BACI</name>
<comment type="similarity">
    <text evidence="1">Belongs to the PrpF family.</text>
</comment>
<keyword evidence="2" id="KW-0413">Isomerase</keyword>
<dbReference type="InterPro" id="IPR007400">
    <property type="entry name" value="PrpF-like"/>
</dbReference>
<dbReference type="Gene3D" id="3.10.310.10">
    <property type="entry name" value="Diaminopimelate Epimerase, Chain A, domain 1"/>
    <property type="match status" value="2"/>
</dbReference>
<dbReference type="Proteomes" id="UP001235840">
    <property type="component" value="Unassembled WGS sequence"/>
</dbReference>
<reference evidence="3 4" key="1">
    <citation type="submission" date="2023-07" db="EMBL/GenBank/DDBJ databases">
        <title>Genomic Encyclopedia of Type Strains, Phase IV (KMG-IV): sequencing the most valuable type-strain genomes for metagenomic binning, comparative biology and taxonomic classification.</title>
        <authorList>
            <person name="Goeker M."/>
        </authorList>
    </citation>
    <scope>NUCLEOTIDE SEQUENCE [LARGE SCALE GENOMIC DNA]</scope>
    <source>
        <strain evidence="3 4">DSM 12751</strain>
    </source>
</reference>
<comment type="caution">
    <text evidence="3">The sequence shown here is derived from an EMBL/GenBank/DDBJ whole genome shotgun (WGS) entry which is preliminary data.</text>
</comment>
<evidence type="ECO:0000256" key="2">
    <source>
        <dbReference type="ARBA" id="ARBA00023235"/>
    </source>
</evidence>
<dbReference type="PANTHER" id="PTHR43709:SF2">
    <property type="entry name" value="DUF453 DOMAIN PROTEIN (AFU_ORTHOLOGUE AFUA_6G00360)"/>
    <property type="match status" value="1"/>
</dbReference>